<keyword evidence="1" id="KW-0812">Transmembrane</keyword>
<keyword evidence="3" id="KW-1185">Reference proteome</keyword>
<feature type="transmembrane region" description="Helical" evidence="1">
    <location>
        <begin position="74"/>
        <end position="92"/>
    </location>
</feature>
<organism evidence="2 3">
    <name type="scientific">Spongisporangium articulatum</name>
    <dbReference type="NCBI Taxonomy" id="3362603"/>
    <lineage>
        <taxon>Bacteria</taxon>
        <taxon>Bacillati</taxon>
        <taxon>Actinomycetota</taxon>
        <taxon>Actinomycetes</taxon>
        <taxon>Kineosporiales</taxon>
        <taxon>Kineosporiaceae</taxon>
        <taxon>Spongisporangium</taxon>
    </lineage>
</organism>
<proteinExistence type="predicted"/>
<dbReference type="EMBL" id="JBITLV010000001">
    <property type="protein sequence ID" value="MFI7586609.1"/>
    <property type="molecule type" value="Genomic_DNA"/>
</dbReference>
<dbReference type="InterPro" id="IPR019662">
    <property type="entry name" value="DUF2516"/>
</dbReference>
<protein>
    <submittedName>
        <fullName evidence="2">DUF2516 family protein</fullName>
    </submittedName>
</protein>
<evidence type="ECO:0000313" key="2">
    <source>
        <dbReference type="EMBL" id="MFI7586609.1"/>
    </source>
</evidence>
<comment type="caution">
    <text evidence="2">The sequence shown here is derived from an EMBL/GenBank/DDBJ whole genome shotgun (WGS) entry which is preliminary data.</text>
</comment>
<name>A0ABW8AJS5_9ACTN</name>
<gene>
    <name evidence="2" type="ORF">ACIB24_05990</name>
</gene>
<keyword evidence="1" id="KW-0472">Membrane</keyword>
<dbReference type="Pfam" id="PF10724">
    <property type="entry name" value="DUF2516"/>
    <property type="match status" value="1"/>
</dbReference>
<reference evidence="2 3" key="1">
    <citation type="submission" date="2024-10" db="EMBL/GenBank/DDBJ databases">
        <title>The Natural Products Discovery Center: Release of the First 8490 Sequenced Strains for Exploring Actinobacteria Biosynthetic Diversity.</title>
        <authorList>
            <person name="Kalkreuter E."/>
            <person name="Kautsar S.A."/>
            <person name="Yang D."/>
            <person name="Bader C.D."/>
            <person name="Teijaro C.N."/>
            <person name="Fluegel L."/>
            <person name="Davis C.M."/>
            <person name="Simpson J.R."/>
            <person name="Lauterbach L."/>
            <person name="Steele A.D."/>
            <person name="Gui C."/>
            <person name="Meng S."/>
            <person name="Li G."/>
            <person name="Viehrig K."/>
            <person name="Ye F."/>
            <person name="Su P."/>
            <person name="Kiefer A.F."/>
            <person name="Nichols A."/>
            <person name="Cepeda A.J."/>
            <person name="Yan W."/>
            <person name="Fan B."/>
            <person name="Jiang Y."/>
            <person name="Adhikari A."/>
            <person name="Zheng C.-J."/>
            <person name="Schuster L."/>
            <person name="Cowan T.M."/>
            <person name="Smanski M.J."/>
            <person name="Chevrette M.G."/>
            <person name="De Carvalho L.P.S."/>
            <person name="Shen B."/>
        </authorList>
    </citation>
    <scope>NUCLEOTIDE SEQUENCE [LARGE SCALE GENOMIC DNA]</scope>
    <source>
        <strain evidence="2 3">NPDC049639</strain>
    </source>
</reference>
<sequence length="114" mass="11913">MVAAFTVQWVLLLALAGAAFGVEVFAFVDALRTRVDAFTATGKLTKNKWLLITGVATVIGLIFLIAQLGSADMFVFNIVNIIAFVAAAVYMVDVRPAVRSISGGGSSGGPYGGW</sequence>
<evidence type="ECO:0000313" key="3">
    <source>
        <dbReference type="Proteomes" id="UP001612915"/>
    </source>
</evidence>
<keyword evidence="1" id="KW-1133">Transmembrane helix</keyword>
<evidence type="ECO:0000256" key="1">
    <source>
        <dbReference type="SAM" id="Phobius"/>
    </source>
</evidence>
<dbReference type="Proteomes" id="UP001612915">
    <property type="component" value="Unassembled WGS sequence"/>
</dbReference>
<dbReference type="RefSeq" id="WP_398276557.1">
    <property type="nucleotide sequence ID" value="NZ_JBITLV010000001.1"/>
</dbReference>
<feature type="transmembrane region" description="Helical" evidence="1">
    <location>
        <begin position="49"/>
        <end position="68"/>
    </location>
</feature>
<accession>A0ABW8AJS5</accession>
<feature type="transmembrane region" description="Helical" evidence="1">
    <location>
        <begin position="6"/>
        <end position="28"/>
    </location>
</feature>